<comment type="caution">
    <text evidence="7">Lacks conserved residue(s) required for the propagation of feature annotation.</text>
</comment>
<keyword evidence="11" id="KW-1185">Reference proteome</keyword>
<accession>A0ABR3BGJ5</accession>
<organism evidence="10 11">
    <name type="scientific">Phycomyces blakesleeanus</name>
    <dbReference type="NCBI Taxonomy" id="4837"/>
    <lineage>
        <taxon>Eukaryota</taxon>
        <taxon>Fungi</taxon>
        <taxon>Fungi incertae sedis</taxon>
        <taxon>Mucoromycota</taxon>
        <taxon>Mucoromycotina</taxon>
        <taxon>Mucoromycetes</taxon>
        <taxon>Mucorales</taxon>
        <taxon>Phycomycetaceae</taxon>
        <taxon>Phycomyces</taxon>
    </lineage>
</organism>
<keyword evidence="5 7" id="KW-1133">Transmembrane helix</keyword>
<sequence length="360" mass="40811">MISSKTSRHLYTASLFFLIFLTALCLAISAADVIIQALTDRTESDKFDYRNLVVVGGGYVLLTVLSLLFSCSRVFTVRSSLQDIPKLYIPIKEDDLPKRVFSHIQGQFTNVKEVRKECKPLSSDIKLVGRALPGEPLFDGVDFKRAIARTPTIIENAAIELNPEYARPLYVPVRQYMEFLMHHNLVDSQLGCVYLEGYERARFSRDQVSQAEYLDIMKHLAVMLHHMGFYFNLREHSETYESEDPNDDASGHESFEASNSTASPGSYQRRNLSIRTTGTQNPSKARSIDQGGPLEDDVVSLAQSVATWTSRSTSTVNQRNTQSITRASLTRPVPDRTYTDDDKRITVYERLMMDRIGMRL</sequence>
<evidence type="ECO:0000256" key="6">
    <source>
        <dbReference type="ARBA" id="ARBA00023136"/>
    </source>
</evidence>
<dbReference type="PANTHER" id="PTHR40021:SF1">
    <property type="entry name" value="DEFECT AT LOW TEMPERATURE PROTEIN 1"/>
    <property type="match status" value="1"/>
</dbReference>
<keyword evidence="9" id="KW-0732">Signal</keyword>
<dbReference type="Proteomes" id="UP001448207">
    <property type="component" value="Unassembled WGS sequence"/>
</dbReference>
<dbReference type="PANTHER" id="PTHR40021">
    <property type="entry name" value="DEFECT AT LOW TEMPERATURE PROTEIN 1"/>
    <property type="match status" value="1"/>
</dbReference>
<dbReference type="EMBL" id="JBCLYO010000001">
    <property type="protein sequence ID" value="KAL0097291.1"/>
    <property type="molecule type" value="Genomic_DNA"/>
</dbReference>
<feature type="compositionally biased region" description="Polar residues" evidence="8">
    <location>
        <begin position="256"/>
        <end position="284"/>
    </location>
</feature>
<evidence type="ECO:0000256" key="1">
    <source>
        <dbReference type="ARBA" id="ARBA00002489"/>
    </source>
</evidence>
<feature type="chain" id="PRO_5046893003" description="Defect at low temperature protein 1" evidence="9">
    <location>
        <begin position="28"/>
        <end position="360"/>
    </location>
</feature>
<reference evidence="10 11" key="1">
    <citation type="submission" date="2024-04" db="EMBL/GenBank/DDBJ databases">
        <title>Symmetric and asymmetric DNA N6-adenine methylation regulates different biological responses in Mucorales.</title>
        <authorList>
            <consortium name="Lawrence Berkeley National Laboratory"/>
            <person name="Lax C."/>
            <person name="Mondo S.J."/>
            <person name="Osorio-Concepcion M."/>
            <person name="Muszewska A."/>
            <person name="Corrochano-Luque M."/>
            <person name="Gutierrez G."/>
            <person name="Riley R."/>
            <person name="Lipzen A."/>
            <person name="Guo J."/>
            <person name="Hundley H."/>
            <person name="Amirebrahimi M."/>
            <person name="Ng V."/>
            <person name="Lorenzo-Gutierrez D."/>
            <person name="Binder U."/>
            <person name="Yang J."/>
            <person name="Song Y."/>
            <person name="Canovas D."/>
            <person name="Navarro E."/>
            <person name="Freitag M."/>
            <person name="Gabaldon T."/>
            <person name="Grigoriev I.V."/>
            <person name="Corrochano L.M."/>
            <person name="Nicolas F.E."/>
            <person name="Garre V."/>
        </authorList>
    </citation>
    <scope>NUCLEOTIDE SEQUENCE [LARGE SCALE GENOMIC DNA]</scope>
    <source>
        <strain evidence="10 11">L51</strain>
    </source>
</reference>
<evidence type="ECO:0000256" key="4">
    <source>
        <dbReference type="ARBA" id="ARBA00022692"/>
    </source>
</evidence>
<proteinExistence type="inferred from homology"/>
<evidence type="ECO:0000256" key="5">
    <source>
        <dbReference type="ARBA" id="ARBA00022989"/>
    </source>
</evidence>
<gene>
    <name evidence="7" type="primary">DLT1</name>
    <name evidence="10" type="ORF">J3Q64DRAFT_1712505</name>
</gene>
<comment type="similarity">
    <text evidence="2 7">Belongs to the DLT1 family.</text>
</comment>
<evidence type="ECO:0000256" key="3">
    <source>
        <dbReference type="ARBA" id="ARBA00021353"/>
    </source>
</evidence>
<evidence type="ECO:0000313" key="11">
    <source>
        <dbReference type="Proteomes" id="UP001448207"/>
    </source>
</evidence>
<comment type="function">
    <text evidence="1 7">Required for growth under high-pressure and low-temperature conditions.</text>
</comment>
<feature type="region of interest" description="Disordered" evidence="8">
    <location>
        <begin position="240"/>
        <end position="294"/>
    </location>
</feature>
<keyword evidence="4 7" id="KW-0812">Transmembrane</keyword>
<evidence type="ECO:0000256" key="7">
    <source>
        <dbReference type="RuleBase" id="RU367100"/>
    </source>
</evidence>
<evidence type="ECO:0000256" key="9">
    <source>
        <dbReference type="SAM" id="SignalP"/>
    </source>
</evidence>
<protein>
    <recommendedName>
        <fullName evidence="3 7">Defect at low temperature protein 1</fullName>
    </recommendedName>
</protein>
<comment type="caution">
    <text evidence="10">The sequence shown here is derived from an EMBL/GenBank/DDBJ whole genome shotgun (WGS) entry which is preliminary data.</text>
</comment>
<evidence type="ECO:0000256" key="8">
    <source>
        <dbReference type="SAM" id="MobiDB-lite"/>
    </source>
</evidence>
<feature type="signal peptide" evidence="9">
    <location>
        <begin position="1"/>
        <end position="27"/>
    </location>
</feature>
<keyword evidence="6 7" id="KW-0472">Membrane</keyword>
<feature type="transmembrane region" description="Helical" evidence="7">
    <location>
        <begin position="54"/>
        <end position="76"/>
    </location>
</feature>
<evidence type="ECO:0000313" key="10">
    <source>
        <dbReference type="EMBL" id="KAL0097291.1"/>
    </source>
</evidence>
<comment type="subcellular location">
    <subcellularLocation>
        <location evidence="7">Membrane</location>
        <topology evidence="7">Multi-pass membrane protein</topology>
    </subcellularLocation>
</comment>
<name>A0ABR3BGJ5_PHYBL</name>
<evidence type="ECO:0000256" key="2">
    <source>
        <dbReference type="ARBA" id="ARBA00005550"/>
    </source>
</evidence>
<dbReference type="InterPro" id="IPR038869">
    <property type="entry name" value="DLT1"/>
</dbReference>